<dbReference type="GO" id="GO:0006032">
    <property type="term" value="P:chitin catabolic process"/>
    <property type="evidence" value="ECO:0007669"/>
    <property type="project" value="InterPro"/>
</dbReference>
<keyword evidence="2" id="KW-1015">Disulfide bond</keyword>
<dbReference type="CDD" id="cd00035">
    <property type="entry name" value="ChtBD1"/>
    <property type="match status" value="2"/>
</dbReference>
<dbReference type="PANTHER" id="PTHR22595:SF192">
    <property type="entry name" value="CHITIN-BINDING TYPE-1 DOMAIN-CONTAINING PROTEIN"/>
    <property type="match status" value="1"/>
</dbReference>
<comment type="caution">
    <text evidence="4">The sequence shown here is derived from an EMBL/GenBank/DDBJ whole genome shotgun (WGS) entry which is preliminary data.</text>
</comment>
<dbReference type="SMART" id="SM00270">
    <property type="entry name" value="ChtBD1"/>
    <property type="match status" value="2"/>
</dbReference>
<dbReference type="Gene3D" id="1.10.530.10">
    <property type="match status" value="1"/>
</dbReference>
<dbReference type="GO" id="GO:0005737">
    <property type="term" value="C:cytoplasm"/>
    <property type="evidence" value="ECO:0007669"/>
    <property type="project" value="InterPro"/>
</dbReference>
<dbReference type="PANTHER" id="PTHR22595">
    <property type="entry name" value="CHITINASE-RELATED"/>
    <property type="match status" value="1"/>
</dbReference>
<proteinExistence type="predicted"/>
<dbReference type="EMBL" id="CAJNOU010000994">
    <property type="protein sequence ID" value="CAF1130135.1"/>
    <property type="molecule type" value="Genomic_DNA"/>
</dbReference>
<dbReference type="Gene3D" id="3.30.60.10">
    <property type="entry name" value="Endochitinase-like"/>
    <property type="match status" value="2"/>
</dbReference>
<keyword evidence="1 2" id="KW-0147">Chitin-binding</keyword>
<dbReference type="CDD" id="cd00325">
    <property type="entry name" value="chitinase_GH19"/>
    <property type="match status" value="1"/>
</dbReference>
<dbReference type="AlphaFoldDB" id="A0A814R7N8"/>
<accession>A0A814R7N8</accession>
<dbReference type="GO" id="GO:0006886">
    <property type="term" value="P:intracellular protein transport"/>
    <property type="evidence" value="ECO:0007669"/>
    <property type="project" value="InterPro"/>
</dbReference>
<dbReference type="Pfam" id="PF00182">
    <property type="entry name" value="Glyco_hydro_19"/>
    <property type="match status" value="1"/>
</dbReference>
<sequence>MSKWGFCGTGSDYCGDGCKAGPCTGTGGGPCPDSTDCRSKWGYCGKGLDYCGDGCKAGPCTGTGGGGTGGGGSSGGGSVGVITSSIFDCIFNTIDATLRANRFNGLKATGWTPANKDEAAVFLAHVFHETDGLKTMKEYCAPGCGPQYSGSWCSISAAPGKLYYGRGWFQLSWPCNYYNAGQSLGIDLLANPDIVENDPKTAMNEQMANATASWRVFDDITYKKTETSIIVDYSSKFRDLSSSTGTTVNPLVTMAPCGGPIASVYKRSGTGLNDVKYTVIVQNLPKHNMKLREFDRGILILVDWTINEDLLLVTEDGKYHIMDIFHYNTSNDKSITLSESVSTISSACTFKTNSGTGLVALRKNQDGFVAVKNVYLPIIQTISLNLDPRSVISAWCVIDHADITLAYAYENIIVTCSTISSRRDSQTIPGITDTIVKLISSSNYKSIAMLKDNGDVLIGLKENLGQPQAFILKYTSNNDKNKITDIAWCGSDTVIGIRSSSKTWFDLLIINGKHSQSMTEKSQQAITNDT</sequence>
<comment type="caution">
    <text evidence="2">Lacks conserved residue(s) required for the propagation of feature annotation.</text>
</comment>
<dbReference type="Proteomes" id="UP000663889">
    <property type="component" value="Unassembled WGS sequence"/>
</dbReference>
<protein>
    <recommendedName>
        <fullName evidence="3">Chitin-binding type-1 domain-containing protein</fullName>
    </recommendedName>
</protein>
<dbReference type="Pfam" id="PF04841">
    <property type="entry name" value="Vps16_N"/>
    <property type="match status" value="1"/>
</dbReference>
<evidence type="ECO:0000313" key="4">
    <source>
        <dbReference type="EMBL" id="CAF1130135.1"/>
    </source>
</evidence>
<dbReference type="GO" id="GO:0004568">
    <property type="term" value="F:chitinase activity"/>
    <property type="evidence" value="ECO:0007669"/>
    <property type="project" value="InterPro"/>
</dbReference>
<dbReference type="SUPFAM" id="SSF53955">
    <property type="entry name" value="Lysozyme-like"/>
    <property type="match status" value="1"/>
</dbReference>
<gene>
    <name evidence="4" type="ORF">SEV965_LOCUS17370</name>
</gene>
<evidence type="ECO:0000256" key="1">
    <source>
        <dbReference type="ARBA" id="ARBA00022669"/>
    </source>
</evidence>
<dbReference type="InterPro" id="IPR023346">
    <property type="entry name" value="Lysozyme-like_dom_sf"/>
</dbReference>
<dbReference type="GO" id="GO:0016998">
    <property type="term" value="P:cell wall macromolecule catabolic process"/>
    <property type="evidence" value="ECO:0007669"/>
    <property type="project" value="InterPro"/>
</dbReference>
<dbReference type="InterPro" id="IPR001002">
    <property type="entry name" value="Chitin-bd_1"/>
</dbReference>
<evidence type="ECO:0000259" key="3">
    <source>
        <dbReference type="PROSITE" id="PS50941"/>
    </source>
</evidence>
<organism evidence="4 5">
    <name type="scientific">Rotaria sordida</name>
    <dbReference type="NCBI Taxonomy" id="392033"/>
    <lineage>
        <taxon>Eukaryota</taxon>
        <taxon>Metazoa</taxon>
        <taxon>Spiralia</taxon>
        <taxon>Gnathifera</taxon>
        <taxon>Rotifera</taxon>
        <taxon>Eurotatoria</taxon>
        <taxon>Bdelloidea</taxon>
        <taxon>Philodinida</taxon>
        <taxon>Philodinidae</taxon>
        <taxon>Rotaria</taxon>
    </lineage>
</organism>
<dbReference type="InterPro" id="IPR000726">
    <property type="entry name" value="Glyco_hydro_19_cat"/>
</dbReference>
<evidence type="ECO:0000256" key="2">
    <source>
        <dbReference type="PROSITE-ProRule" id="PRU00261"/>
    </source>
</evidence>
<feature type="non-terminal residue" evidence="4">
    <location>
        <position position="1"/>
    </location>
</feature>
<feature type="disulfide bond" evidence="2">
    <location>
        <begin position="37"/>
        <end position="51"/>
    </location>
</feature>
<feature type="domain" description="Chitin-binding type-1" evidence="3">
    <location>
        <begin position="11"/>
        <end position="62"/>
    </location>
</feature>
<name>A0A814R7N8_9BILA</name>
<dbReference type="InterPro" id="IPR036861">
    <property type="entry name" value="Endochitinase-like_sf"/>
</dbReference>
<reference evidence="4" key="1">
    <citation type="submission" date="2021-02" db="EMBL/GenBank/DDBJ databases">
        <authorList>
            <person name="Nowell W R."/>
        </authorList>
    </citation>
    <scope>NUCLEOTIDE SEQUENCE</scope>
</reference>
<dbReference type="PROSITE" id="PS50941">
    <property type="entry name" value="CHIT_BIND_I_2"/>
    <property type="match status" value="1"/>
</dbReference>
<evidence type="ECO:0000313" key="5">
    <source>
        <dbReference type="Proteomes" id="UP000663889"/>
    </source>
</evidence>
<dbReference type="GO" id="GO:0008061">
    <property type="term" value="F:chitin binding"/>
    <property type="evidence" value="ECO:0007669"/>
    <property type="project" value="UniProtKB-UniRule"/>
</dbReference>
<dbReference type="InterPro" id="IPR006926">
    <property type="entry name" value="Vps16_N"/>
</dbReference>